<evidence type="ECO:0000256" key="4">
    <source>
        <dbReference type="ARBA" id="ARBA00022692"/>
    </source>
</evidence>
<evidence type="ECO:0000256" key="5">
    <source>
        <dbReference type="ARBA" id="ARBA00022989"/>
    </source>
</evidence>
<dbReference type="RefSeq" id="WP_026420329.1">
    <property type="nucleotide sequence ID" value="NZ_AUBJ02000001.1"/>
</dbReference>
<evidence type="ECO:0000313" key="10">
    <source>
        <dbReference type="Proteomes" id="UP000791080"/>
    </source>
</evidence>
<comment type="similarity">
    <text evidence="7">Belongs to the binding-protein-dependent transport system permease family.</text>
</comment>
<keyword evidence="6 7" id="KW-0472">Membrane</keyword>
<evidence type="ECO:0000259" key="8">
    <source>
        <dbReference type="PROSITE" id="PS50928"/>
    </source>
</evidence>
<dbReference type="CDD" id="cd06261">
    <property type="entry name" value="TM_PBP2"/>
    <property type="match status" value="1"/>
</dbReference>
<dbReference type="EMBL" id="AUBJ02000001">
    <property type="protein sequence ID" value="MCP2330664.1"/>
    <property type="molecule type" value="Genomic_DNA"/>
</dbReference>
<evidence type="ECO:0000256" key="3">
    <source>
        <dbReference type="ARBA" id="ARBA00022475"/>
    </source>
</evidence>
<proteinExistence type="inferred from homology"/>
<keyword evidence="4 7" id="KW-0812">Transmembrane</keyword>
<dbReference type="InterPro" id="IPR045621">
    <property type="entry name" value="BPD_transp_1_N"/>
</dbReference>
<evidence type="ECO:0000256" key="1">
    <source>
        <dbReference type="ARBA" id="ARBA00004651"/>
    </source>
</evidence>
<feature type="transmembrane region" description="Helical" evidence="7">
    <location>
        <begin position="134"/>
        <end position="158"/>
    </location>
</feature>
<feature type="transmembrane region" description="Helical" evidence="7">
    <location>
        <begin position="280"/>
        <end position="303"/>
    </location>
</feature>
<organism evidence="9 10">
    <name type="scientific">Actinoalloteichus caeruleus DSM 43889</name>
    <dbReference type="NCBI Taxonomy" id="1120930"/>
    <lineage>
        <taxon>Bacteria</taxon>
        <taxon>Bacillati</taxon>
        <taxon>Actinomycetota</taxon>
        <taxon>Actinomycetes</taxon>
        <taxon>Pseudonocardiales</taxon>
        <taxon>Pseudonocardiaceae</taxon>
        <taxon>Actinoalloteichus</taxon>
        <taxon>Actinoalloteichus cyanogriseus</taxon>
    </lineage>
</organism>
<keyword evidence="10" id="KW-1185">Reference proteome</keyword>
<reference evidence="9 10" key="2">
    <citation type="submission" date="2022-06" db="EMBL/GenBank/DDBJ databases">
        <title>Genomic Encyclopedia of Type Strains, Phase I: the one thousand microbial genomes (KMG-I) project.</title>
        <authorList>
            <person name="Kyrpides N."/>
        </authorList>
    </citation>
    <scope>NUCLEOTIDE SEQUENCE [LARGE SCALE GENOMIC DNA]</scope>
    <source>
        <strain evidence="9 10">DSM 43889</strain>
    </source>
</reference>
<dbReference type="InterPro" id="IPR000515">
    <property type="entry name" value="MetI-like"/>
</dbReference>
<keyword evidence="5 7" id="KW-1133">Transmembrane helix</keyword>
<evidence type="ECO:0000313" key="9">
    <source>
        <dbReference type="EMBL" id="MCP2330664.1"/>
    </source>
</evidence>
<dbReference type="Pfam" id="PF00528">
    <property type="entry name" value="BPD_transp_1"/>
    <property type="match status" value="1"/>
</dbReference>
<evidence type="ECO:0000256" key="7">
    <source>
        <dbReference type="RuleBase" id="RU363032"/>
    </source>
</evidence>
<dbReference type="PANTHER" id="PTHR43163">
    <property type="entry name" value="DIPEPTIDE TRANSPORT SYSTEM PERMEASE PROTEIN DPPB-RELATED"/>
    <property type="match status" value="1"/>
</dbReference>
<keyword evidence="3" id="KW-1003">Cell membrane</keyword>
<dbReference type="Pfam" id="PF19300">
    <property type="entry name" value="BPD_transp_1_N"/>
    <property type="match status" value="1"/>
</dbReference>
<dbReference type="Gene3D" id="1.10.3720.10">
    <property type="entry name" value="MetI-like"/>
    <property type="match status" value="1"/>
</dbReference>
<dbReference type="SUPFAM" id="SSF161098">
    <property type="entry name" value="MetI-like"/>
    <property type="match status" value="1"/>
</dbReference>
<comment type="subcellular location">
    <subcellularLocation>
        <location evidence="1 7">Cell membrane</location>
        <topology evidence="1 7">Multi-pass membrane protein</topology>
    </subcellularLocation>
</comment>
<feature type="domain" description="ABC transmembrane type-1" evidence="8">
    <location>
        <begin position="95"/>
        <end position="303"/>
    </location>
</feature>
<dbReference type="InterPro" id="IPR035906">
    <property type="entry name" value="MetI-like_sf"/>
</dbReference>
<gene>
    <name evidence="9" type="ORF">G443_000934</name>
</gene>
<dbReference type="PROSITE" id="PS50928">
    <property type="entry name" value="ABC_TM1"/>
    <property type="match status" value="1"/>
</dbReference>
<sequence length="317" mass="33942">MGRYLLNRLLQSLVTLFLVSVVIFAGVRAMPGDPALLLAGDDPSPETVAAINEQYGFDRAWPLQYLTWIGQMLRWDFGESIRTGMPVSETILTRLPATLELAALSLLVAALVGVLAGVAAAVRQGRPTDWLANGVALLGLSVPNFWLGLMGILVFAVALGWLPASGYVPFFESPAGNLASMVMPAIVLGTGLAAIILRQTRSSMIEALSSDYVRTARAKGMTPRRVVAHALRNSLITVLTILGLQLGALISGTVVTEQIFVLPGFGRLMVESVFTRDFPVIQATVMVTAVGYILVNLVVDLLYSVVDPRIRVQGGAR</sequence>
<evidence type="ECO:0000256" key="6">
    <source>
        <dbReference type="ARBA" id="ARBA00023136"/>
    </source>
</evidence>
<evidence type="ECO:0000256" key="2">
    <source>
        <dbReference type="ARBA" id="ARBA00022448"/>
    </source>
</evidence>
<feature type="transmembrane region" description="Helical" evidence="7">
    <location>
        <begin position="101"/>
        <end position="122"/>
    </location>
</feature>
<accession>A0ABT1JEF0</accession>
<reference evidence="9 10" key="1">
    <citation type="submission" date="2013-07" db="EMBL/GenBank/DDBJ databases">
        <authorList>
            <consortium name="DOE Joint Genome Institute"/>
            <person name="Reeve W."/>
            <person name="Huntemann M."/>
            <person name="Han J."/>
            <person name="Chen A."/>
            <person name="Kyrpides N."/>
            <person name="Mavromatis K."/>
            <person name="Markowitz V."/>
            <person name="Palaniappan K."/>
            <person name="Ivanova N."/>
            <person name="Schaumberg A."/>
            <person name="Pati A."/>
            <person name="Liolios K."/>
            <person name="Nordberg H.P."/>
            <person name="Cantor M.N."/>
            <person name="Hua S.X."/>
            <person name="Woyke T."/>
        </authorList>
    </citation>
    <scope>NUCLEOTIDE SEQUENCE [LARGE SCALE GENOMIC DNA]</scope>
    <source>
        <strain evidence="9 10">DSM 43889</strain>
    </source>
</reference>
<dbReference type="PANTHER" id="PTHR43163:SF6">
    <property type="entry name" value="DIPEPTIDE TRANSPORT SYSTEM PERMEASE PROTEIN DPPB-RELATED"/>
    <property type="match status" value="1"/>
</dbReference>
<feature type="transmembrane region" description="Helical" evidence="7">
    <location>
        <begin position="234"/>
        <end position="260"/>
    </location>
</feature>
<feature type="transmembrane region" description="Helical" evidence="7">
    <location>
        <begin position="178"/>
        <end position="197"/>
    </location>
</feature>
<protein>
    <submittedName>
        <fullName evidence="9">Peptide/nickel transport system permease protein</fullName>
    </submittedName>
</protein>
<comment type="caution">
    <text evidence="9">The sequence shown here is derived from an EMBL/GenBank/DDBJ whole genome shotgun (WGS) entry which is preliminary data.</text>
</comment>
<name>A0ABT1JEF0_ACTCY</name>
<dbReference type="Proteomes" id="UP000791080">
    <property type="component" value="Unassembled WGS sequence"/>
</dbReference>
<keyword evidence="2 7" id="KW-0813">Transport</keyword>